<keyword evidence="10" id="KW-1185">Reference proteome</keyword>
<comment type="catalytic activity">
    <reaction evidence="1 7">
        <text>an S-(2-hydroxyacyl)glutathione + H2O = a 2-hydroxy carboxylate + glutathione + H(+)</text>
        <dbReference type="Rhea" id="RHEA:21864"/>
        <dbReference type="ChEBI" id="CHEBI:15377"/>
        <dbReference type="ChEBI" id="CHEBI:15378"/>
        <dbReference type="ChEBI" id="CHEBI:57925"/>
        <dbReference type="ChEBI" id="CHEBI:58896"/>
        <dbReference type="ChEBI" id="CHEBI:71261"/>
        <dbReference type="EC" id="3.1.2.6"/>
    </reaction>
</comment>
<dbReference type="UniPathway" id="UPA00619">
    <property type="reaction ID" value="UER00676"/>
</dbReference>
<organism evidence="9 10">
    <name type="scientific">Methyloceanibacter caenitepidi</name>
    <dbReference type="NCBI Taxonomy" id="1384459"/>
    <lineage>
        <taxon>Bacteria</taxon>
        <taxon>Pseudomonadati</taxon>
        <taxon>Pseudomonadota</taxon>
        <taxon>Alphaproteobacteria</taxon>
        <taxon>Hyphomicrobiales</taxon>
        <taxon>Hyphomicrobiaceae</taxon>
        <taxon>Methyloceanibacter</taxon>
    </lineage>
</organism>
<dbReference type="GO" id="GO:0046872">
    <property type="term" value="F:metal ion binding"/>
    <property type="evidence" value="ECO:0007669"/>
    <property type="project" value="UniProtKB-KW"/>
</dbReference>
<reference evidence="9 10" key="1">
    <citation type="submission" date="2014-09" db="EMBL/GenBank/DDBJ databases">
        <title>Genome sequencing of Methyloceanibacter caenitepidi Gela4.</title>
        <authorList>
            <person name="Takeuchi M."/>
            <person name="Susumu S."/>
            <person name="Kamagata Y."/>
            <person name="Oshima K."/>
            <person name="Hattori M."/>
            <person name="Iwasaki W."/>
        </authorList>
    </citation>
    <scope>NUCLEOTIDE SEQUENCE [LARGE SCALE GENOMIC DNA]</scope>
    <source>
        <strain evidence="9 10">Gela4</strain>
    </source>
</reference>
<feature type="binding site" evidence="7">
    <location>
        <position position="172"/>
    </location>
    <ligand>
        <name>Zn(2+)</name>
        <dbReference type="ChEBI" id="CHEBI:29105"/>
        <label>2</label>
    </ligand>
</feature>
<evidence type="ECO:0000256" key="2">
    <source>
        <dbReference type="ARBA" id="ARBA00004963"/>
    </source>
</evidence>
<protein>
    <recommendedName>
        <fullName evidence="7">Hydroxyacylglutathione hydrolase</fullName>
        <ecNumber evidence="7">3.1.2.6</ecNumber>
    </recommendedName>
    <alternativeName>
        <fullName evidence="7">Glyoxalase II</fullName>
        <shortName evidence="7">Glx II</shortName>
    </alternativeName>
</protein>
<feature type="binding site" evidence="7">
    <location>
        <position position="59"/>
    </location>
    <ligand>
        <name>Zn(2+)</name>
        <dbReference type="ChEBI" id="CHEBI:29105"/>
        <label>1</label>
    </ligand>
</feature>
<dbReference type="OrthoDB" id="9802248at2"/>
<dbReference type="AlphaFoldDB" id="A0A0A8JXI7"/>
<dbReference type="InterPro" id="IPR050110">
    <property type="entry name" value="Glyoxalase_II_hydrolase"/>
</dbReference>
<evidence type="ECO:0000259" key="8">
    <source>
        <dbReference type="SMART" id="SM00849"/>
    </source>
</evidence>
<evidence type="ECO:0000256" key="5">
    <source>
        <dbReference type="ARBA" id="ARBA00022801"/>
    </source>
</evidence>
<dbReference type="InterPro" id="IPR001279">
    <property type="entry name" value="Metallo-B-lactamas"/>
</dbReference>
<feature type="binding site" evidence="7">
    <location>
        <position position="57"/>
    </location>
    <ligand>
        <name>Zn(2+)</name>
        <dbReference type="ChEBI" id="CHEBI:29105"/>
        <label>1</label>
    </ligand>
</feature>
<dbReference type="EMBL" id="AP014648">
    <property type="protein sequence ID" value="BAQ15488.1"/>
    <property type="molecule type" value="Genomic_DNA"/>
</dbReference>
<dbReference type="HAMAP" id="MF_01374">
    <property type="entry name" value="Glyoxalase_2"/>
    <property type="match status" value="1"/>
</dbReference>
<gene>
    <name evidence="7" type="primary">gloB</name>
    <name evidence="9" type="ORF">GL4_0017</name>
</gene>
<feature type="binding site" evidence="7">
    <location>
        <position position="134"/>
    </location>
    <ligand>
        <name>Zn(2+)</name>
        <dbReference type="ChEBI" id="CHEBI:29105"/>
        <label>1</label>
    </ligand>
</feature>
<feature type="binding site" evidence="7">
    <location>
        <position position="61"/>
    </location>
    <ligand>
        <name>Zn(2+)</name>
        <dbReference type="ChEBI" id="CHEBI:29105"/>
        <label>2</label>
    </ligand>
</feature>
<dbReference type="KEGG" id="mcg:GL4_0017"/>
<comment type="function">
    <text evidence="7">Thiolesterase that catalyzes the hydrolysis of S-D-lactoyl-glutathione to form glutathione and D-lactic acid.</text>
</comment>
<comment type="pathway">
    <text evidence="2 7">Secondary metabolite metabolism; methylglyoxal degradation; (R)-lactate from methylglyoxal: step 2/2.</text>
</comment>
<evidence type="ECO:0000256" key="7">
    <source>
        <dbReference type="HAMAP-Rule" id="MF_01374"/>
    </source>
</evidence>
<keyword evidence="4 7" id="KW-0479">Metal-binding</keyword>
<dbReference type="InterPro" id="IPR035680">
    <property type="entry name" value="Clx_II_MBL"/>
</dbReference>
<keyword evidence="5 7" id="KW-0378">Hydrolase</keyword>
<dbReference type="Pfam" id="PF16123">
    <property type="entry name" value="HAGH_C"/>
    <property type="match status" value="1"/>
</dbReference>
<dbReference type="EC" id="3.1.2.6" evidence="7"/>
<dbReference type="HOGENOM" id="CLU_030571_4_1_5"/>
<evidence type="ECO:0000256" key="4">
    <source>
        <dbReference type="ARBA" id="ARBA00022723"/>
    </source>
</evidence>
<evidence type="ECO:0000313" key="10">
    <source>
        <dbReference type="Proteomes" id="UP000031643"/>
    </source>
</evidence>
<keyword evidence="6 7" id="KW-0862">Zinc</keyword>
<dbReference type="InterPro" id="IPR036866">
    <property type="entry name" value="RibonucZ/Hydroxyglut_hydro"/>
</dbReference>
<dbReference type="CDD" id="cd07723">
    <property type="entry name" value="hydroxyacylglutathione_hydrolase_MBL-fold"/>
    <property type="match status" value="1"/>
</dbReference>
<evidence type="ECO:0000313" key="9">
    <source>
        <dbReference type="EMBL" id="BAQ15488.1"/>
    </source>
</evidence>
<accession>A0A0A8JXI7</accession>
<evidence type="ECO:0000256" key="3">
    <source>
        <dbReference type="ARBA" id="ARBA00006759"/>
    </source>
</evidence>
<dbReference type="InterPro" id="IPR017782">
    <property type="entry name" value="Hydroxyacylglutathione_Hdrlase"/>
</dbReference>
<dbReference type="SMART" id="SM00849">
    <property type="entry name" value="Lactamase_B"/>
    <property type="match status" value="1"/>
</dbReference>
<proteinExistence type="inferred from homology"/>
<dbReference type="NCBIfam" id="TIGR03413">
    <property type="entry name" value="GSH_gloB"/>
    <property type="match status" value="1"/>
</dbReference>
<feature type="domain" description="Metallo-beta-lactamase" evidence="8">
    <location>
        <begin position="14"/>
        <end position="172"/>
    </location>
</feature>
<feature type="binding site" evidence="7">
    <location>
        <position position="134"/>
    </location>
    <ligand>
        <name>Zn(2+)</name>
        <dbReference type="ChEBI" id="CHEBI:29105"/>
        <label>2</label>
    </ligand>
</feature>
<sequence length="256" mass="27054">MAKLEIFQFPTRADNYGVLIHDPETGATASIDAPEAGPIQAALAQKGWTLTDILVTHHHGDHTAGIGPLKNKSGCTVYGPAREAGLIPGLDVEVKEGDTVSVGHADATVIDTAGHTRGHVSYYFPGEGVVFVGDTLFSVGCGKLLEGDAPTMWSSLSKLAGLPPETQVFCGHEYTGANCRFALTIEPENAALQARAADVAQNDANGRPSLPTTIGLELATNPFLRASSPEIQARLGLEGAPLEDVFGEVRRRKDRF</sequence>
<feature type="binding site" evidence="7">
    <location>
        <position position="115"/>
    </location>
    <ligand>
        <name>Zn(2+)</name>
        <dbReference type="ChEBI" id="CHEBI:29105"/>
        <label>1</label>
    </ligand>
</feature>
<evidence type="ECO:0000256" key="6">
    <source>
        <dbReference type="ARBA" id="ARBA00022833"/>
    </source>
</evidence>
<dbReference type="PIRSF" id="PIRSF005457">
    <property type="entry name" value="Glx"/>
    <property type="match status" value="1"/>
</dbReference>
<name>A0A0A8JXI7_9HYPH</name>
<comment type="subunit">
    <text evidence="7">Monomer.</text>
</comment>
<dbReference type="PANTHER" id="PTHR43705:SF1">
    <property type="entry name" value="HYDROXYACYLGLUTATHIONE HYDROLASE GLOB"/>
    <property type="match status" value="1"/>
</dbReference>
<dbReference type="Pfam" id="PF00753">
    <property type="entry name" value="Lactamase_B"/>
    <property type="match status" value="1"/>
</dbReference>
<dbReference type="GO" id="GO:0004416">
    <property type="term" value="F:hydroxyacylglutathione hydrolase activity"/>
    <property type="evidence" value="ECO:0007669"/>
    <property type="project" value="UniProtKB-UniRule"/>
</dbReference>
<dbReference type="InterPro" id="IPR032282">
    <property type="entry name" value="HAGH_C"/>
</dbReference>
<dbReference type="Proteomes" id="UP000031643">
    <property type="component" value="Chromosome"/>
</dbReference>
<dbReference type="Gene3D" id="3.60.15.10">
    <property type="entry name" value="Ribonuclease Z/Hydroxyacylglutathione hydrolase-like"/>
    <property type="match status" value="1"/>
</dbReference>
<feature type="binding site" evidence="7">
    <location>
        <position position="62"/>
    </location>
    <ligand>
        <name>Zn(2+)</name>
        <dbReference type="ChEBI" id="CHEBI:29105"/>
        <label>2</label>
    </ligand>
</feature>
<dbReference type="PANTHER" id="PTHR43705">
    <property type="entry name" value="HYDROXYACYLGLUTATHIONE HYDROLASE"/>
    <property type="match status" value="1"/>
</dbReference>
<dbReference type="STRING" id="1384459.GL4_0017"/>
<comment type="similarity">
    <text evidence="3 7">Belongs to the metallo-beta-lactamase superfamily. Glyoxalase II family.</text>
</comment>
<dbReference type="GO" id="GO:0019243">
    <property type="term" value="P:methylglyoxal catabolic process to D-lactate via S-lactoyl-glutathione"/>
    <property type="evidence" value="ECO:0007669"/>
    <property type="project" value="UniProtKB-UniRule"/>
</dbReference>
<comment type="cofactor">
    <cofactor evidence="7">
        <name>Zn(2+)</name>
        <dbReference type="ChEBI" id="CHEBI:29105"/>
    </cofactor>
    <text evidence="7">Binds 2 Zn(2+) ions per subunit.</text>
</comment>
<evidence type="ECO:0000256" key="1">
    <source>
        <dbReference type="ARBA" id="ARBA00001623"/>
    </source>
</evidence>
<dbReference type="SUPFAM" id="SSF56281">
    <property type="entry name" value="Metallo-hydrolase/oxidoreductase"/>
    <property type="match status" value="1"/>
</dbReference>
<dbReference type="RefSeq" id="WP_045363237.1">
    <property type="nucleotide sequence ID" value="NZ_AP014648.1"/>
</dbReference>